<reference evidence="11" key="1">
    <citation type="submission" date="2022-03" db="EMBL/GenBank/DDBJ databases">
        <authorList>
            <person name="Martin C."/>
        </authorList>
    </citation>
    <scope>NUCLEOTIDE SEQUENCE</scope>
</reference>
<evidence type="ECO:0000256" key="4">
    <source>
        <dbReference type="ARBA" id="ARBA00022597"/>
    </source>
</evidence>
<accession>A0A8S4PWM2</accession>
<dbReference type="GO" id="GO:0061513">
    <property type="term" value="F:glucose 6-phosphate:phosphate antiporter activity"/>
    <property type="evidence" value="ECO:0007669"/>
    <property type="project" value="InterPro"/>
</dbReference>
<dbReference type="OrthoDB" id="3639251at2759"/>
<feature type="transmembrane region" description="Helical" evidence="9">
    <location>
        <begin position="83"/>
        <end position="100"/>
    </location>
</feature>
<proteinExistence type="inferred from homology"/>
<dbReference type="Proteomes" id="UP000749559">
    <property type="component" value="Unassembled WGS sequence"/>
</dbReference>
<feature type="transmembrane region" description="Helical" evidence="9">
    <location>
        <begin position="247"/>
        <end position="266"/>
    </location>
</feature>
<feature type="transmembrane region" description="Helical" evidence="9">
    <location>
        <begin position="155"/>
        <end position="172"/>
    </location>
</feature>
<evidence type="ECO:0000256" key="8">
    <source>
        <dbReference type="ARBA" id="ARBA00034251"/>
    </source>
</evidence>
<organism evidence="11 12">
    <name type="scientific">Owenia fusiformis</name>
    <name type="common">Polychaete worm</name>
    <dbReference type="NCBI Taxonomy" id="6347"/>
    <lineage>
        <taxon>Eukaryota</taxon>
        <taxon>Metazoa</taxon>
        <taxon>Spiralia</taxon>
        <taxon>Lophotrochozoa</taxon>
        <taxon>Annelida</taxon>
        <taxon>Polychaeta</taxon>
        <taxon>Sedentaria</taxon>
        <taxon>Canalipalpata</taxon>
        <taxon>Sabellida</taxon>
        <taxon>Oweniida</taxon>
        <taxon>Oweniidae</taxon>
        <taxon>Owenia</taxon>
    </lineage>
</organism>
<comment type="similarity">
    <text evidence="2">Belongs to the major facilitator superfamily. Organophosphate:Pi antiporter (OPA) (TC 2.A.1.4) family.</text>
</comment>
<feature type="transmembrane region" description="Helical" evidence="9">
    <location>
        <begin position="367"/>
        <end position="388"/>
    </location>
</feature>
<evidence type="ECO:0000259" key="10">
    <source>
        <dbReference type="PROSITE" id="PS50850"/>
    </source>
</evidence>
<dbReference type="Gene3D" id="1.20.1250.20">
    <property type="entry name" value="MFS general substrate transporter like domains"/>
    <property type="match status" value="2"/>
</dbReference>
<keyword evidence="12" id="KW-1185">Reference proteome</keyword>
<dbReference type="PANTHER" id="PTHR43184">
    <property type="entry name" value="MAJOR FACILITATOR SUPERFAMILY TRANSPORTER 16, ISOFORM B"/>
    <property type="match status" value="1"/>
</dbReference>
<evidence type="ECO:0000256" key="3">
    <source>
        <dbReference type="ARBA" id="ARBA00022448"/>
    </source>
</evidence>
<keyword evidence="4" id="KW-0762">Sugar transport</keyword>
<feature type="transmembrane region" description="Helical" evidence="9">
    <location>
        <begin position="432"/>
        <end position="449"/>
    </location>
</feature>
<dbReference type="FunFam" id="1.20.1250.20:FF:000050">
    <property type="entry name" value="glucose-6-phosphate exchanger SLC37A2 isoform X1"/>
    <property type="match status" value="1"/>
</dbReference>
<feature type="transmembrane region" description="Helical" evidence="9">
    <location>
        <begin position="498"/>
        <end position="520"/>
    </location>
</feature>
<feature type="transmembrane region" description="Helical" evidence="9">
    <location>
        <begin position="179"/>
        <end position="201"/>
    </location>
</feature>
<comment type="subcellular location">
    <subcellularLocation>
        <location evidence="1">Membrane</location>
        <topology evidence="1">Multi-pass membrane protein</topology>
    </subcellularLocation>
</comment>
<dbReference type="CDD" id="cd17344">
    <property type="entry name" value="MFS_SLC37A1_2"/>
    <property type="match status" value="1"/>
</dbReference>
<dbReference type="GO" id="GO:0016020">
    <property type="term" value="C:membrane"/>
    <property type="evidence" value="ECO:0007669"/>
    <property type="project" value="UniProtKB-SubCell"/>
</dbReference>
<protein>
    <recommendedName>
        <fullName evidence="10">Major facilitator superfamily (MFS) profile domain-containing protein</fullName>
    </recommendedName>
</protein>
<dbReference type="Pfam" id="PF07690">
    <property type="entry name" value="MFS_1"/>
    <property type="match status" value="1"/>
</dbReference>
<evidence type="ECO:0000256" key="5">
    <source>
        <dbReference type="ARBA" id="ARBA00022692"/>
    </source>
</evidence>
<evidence type="ECO:0000256" key="1">
    <source>
        <dbReference type="ARBA" id="ARBA00004141"/>
    </source>
</evidence>
<keyword evidence="3" id="KW-0813">Transport</keyword>
<dbReference type="SUPFAM" id="SSF103473">
    <property type="entry name" value="MFS general substrate transporter"/>
    <property type="match status" value="1"/>
</dbReference>
<dbReference type="PROSITE" id="PS50850">
    <property type="entry name" value="MFS"/>
    <property type="match status" value="1"/>
</dbReference>
<dbReference type="FunFam" id="1.20.1250.20:FF:000028">
    <property type="entry name" value="Sugar phosphate exchanger 3 isoform 1"/>
    <property type="match status" value="1"/>
</dbReference>
<keyword evidence="7 9" id="KW-0472">Membrane</keyword>
<comment type="caution">
    <text evidence="11">The sequence shown here is derived from an EMBL/GenBank/DDBJ whole genome shotgun (WGS) entry which is preliminary data.</text>
</comment>
<evidence type="ECO:0000256" key="9">
    <source>
        <dbReference type="SAM" id="Phobius"/>
    </source>
</evidence>
<sequence>MLNVKKNLGLGKDVVDNTIVVVIANDTITQCRNNQTLYGTFAEFSEKIPENVLAEKPPLDGLPKQTNLDVHRKLRSEEKRHRYKFFMLILTFFAYTSYHLSRKPISVVKPVLHKNCSTARPINVTKNHIENITTDCGYAPFDGKSYEEMLGSLDYAYLFAYAVGMFLSGHIAERVNLRYFLTGGMLLSGIFTMMFGFARYWKIHSFTYFIAMQIICGAFQSTGWPSVVTVVGNWFGKGRRGFIMGVWNSHTSVGNILGSLIAGVFVNDNWGLSFIVPGIIISTMGIVVFFFLVPKPEDIGCDLPDQSGGEENNYRVPPDHIEREHYYESLNQNADDDDEEPLVNSEQGLVKKEKAISFFNALKIPGVIEFALCLFFAKLVSYTFLFWLPSYIKHTMHTDPEVAADYSTLFDVGGIVGGILAGVVSDLTGAKATTCVVMLAFAAPAMFIYETYASVSNLANILLLLITGSLVNGPYALITTAVSADLGTHQSLRGNSHALATVTAIIDGTGSMGAALGPLLTGLINPTGWHNVFYMLIAADIAALLLLLRLLYKEFQAKCCPRESAP</sequence>
<feature type="transmembrane region" description="Helical" evidence="9">
    <location>
        <begin position="272"/>
        <end position="293"/>
    </location>
</feature>
<dbReference type="InterPro" id="IPR011701">
    <property type="entry name" value="MFS"/>
</dbReference>
<dbReference type="InterPro" id="IPR044740">
    <property type="entry name" value="SLC37A1_2"/>
</dbReference>
<keyword evidence="6 9" id="KW-1133">Transmembrane helix</keyword>
<evidence type="ECO:0000313" key="12">
    <source>
        <dbReference type="Proteomes" id="UP000749559"/>
    </source>
</evidence>
<feature type="transmembrane region" description="Helical" evidence="9">
    <location>
        <begin position="532"/>
        <end position="552"/>
    </location>
</feature>
<evidence type="ECO:0000313" key="11">
    <source>
        <dbReference type="EMBL" id="CAH1797626.1"/>
    </source>
</evidence>
<gene>
    <name evidence="11" type="ORF">OFUS_LOCUS21876</name>
</gene>
<keyword evidence="5 9" id="KW-0812">Transmembrane</keyword>
<dbReference type="InterPro" id="IPR036259">
    <property type="entry name" value="MFS_trans_sf"/>
</dbReference>
<feature type="transmembrane region" description="Helical" evidence="9">
    <location>
        <begin position="408"/>
        <end position="425"/>
    </location>
</feature>
<name>A0A8S4PWM2_OWEFU</name>
<dbReference type="PANTHER" id="PTHR43184:SF12">
    <property type="entry name" value="SUGAR PHOSPHATE EXCHANGER 3"/>
    <property type="match status" value="1"/>
</dbReference>
<evidence type="ECO:0000256" key="2">
    <source>
        <dbReference type="ARBA" id="ARBA00009598"/>
    </source>
</evidence>
<dbReference type="AlphaFoldDB" id="A0A8S4PWM2"/>
<evidence type="ECO:0000256" key="7">
    <source>
        <dbReference type="ARBA" id="ARBA00023136"/>
    </source>
</evidence>
<feature type="domain" description="Major facilitator superfamily (MFS) profile" evidence="10">
    <location>
        <begin position="87"/>
        <end position="555"/>
    </location>
</feature>
<dbReference type="InterPro" id="IPR020846">
    <property type="entry name" value="MFS_dom"/>
</dbReference>
<evidence type="ECO:0000256" key="6">
    <source>
        <dbReference type="ARBA" id="ARBA00022989"/>
    </source>
</evidence>
<feature type="transmembrane region" description="Helical" evidence="9">
    <location>
        <begin position="461"/>
        <end position="486"/>
    </location>
</feature>
<feature type="transmembrane region" description="Helical" evidence="9">
    <location>
        <begin position="207"/>
        <end position="235"/>
    </location>
</feature>
<dbReference type="EMBL" id="CAIIXF020000010">
    <property type="protein sequence ID" value="CAH1797626.1"/>
    <property type="molecule type" value="Genomic_DNA"/>
</dbReference>
<comment type="catalytic activity">
    <reaction evidence="8">
        <text>D-glucose 6-phosphate(in) + phosphate(out) = D-glucose 6-phosphate(out) + phosphate(in)</text>
        <dbReference type="Rhea" id="RHEA:71535"/>
        <dbReference type="ChEBI" id="CHEBI:43474"/>
        <dbReference type="ChEBI" id="CHEBI:61548"/>
    </reaction>
</comment>